<evidence type="ECO:0000259" key="1">
    <source>
        <dbReference type="PROSITE" id="PS50142"/>
    </source>
</evidence>
<dbReference type="Gene3D" id="1.10.1520.10">
    <property type="entry name" value="Ribonuclease III domain"/>
    <property type="match status" value="1"/>
</dbReference>
<dbReference type="InterPro" id="IPR029063">
    <property type="entry name" value="SAM-dependent_MTases_sf"/>
</dbReference>
<reference evidence="2" key="1">
    <citation type="journal article" date="2020" name="Nature">
        <title>Giant virus diversity and host interactions through global metagenomics.</title>
        <authorList>
            <person name="Schulz F."/>
            <person name="Roux S."/>
            <person name="Paez-Espino D."/>
            <person name="Jungbluth S."/>
            <person name="Walsh D.A."/>
            <person name="Denef V.J."/>
            <person name="McMahon K.D."/>
            <person name="Konstantinidis K.T."/>
            <person name="Eloe-Fadrosh E.A."/>
            <person name="Kyrpides N.C."/>
            <person name="Woyke T."/>
        </authorList>
    </citation>
    <scope>NUCLEOTIDE SEQUENCE</scope>
    <source>
        <strain evidence="2">GVMAG-S-1021933-23</strain>
    </source>
</reference>
<dbReference type="GO" id="GO:0006396">
    <property type="term" value="P:RNA processing"/>
    <property type="evidence" value="ECO:0007669"/>
    <property type="project" value="InterPro"/>
</dbReference>
<sequence>MQSLFIKRNGITPKPLEDQNYNSEFLQNVNEVSSLIKEQILKMNSHICVVDLCAGIGGMTLELLDSPEIKLVVAFERNSKARKMLKNNIYMYNFLNKAIVYDEKYFKFEQMEDYTGACLYINLRSLEETIPKNEDSDVFEYLTSLLDKKYKNIFNSCVVYSEYMDKDIISDKFKFKNKTFDFYKIFYGTRNKNEIFSEEQLSKALKNLNLKTYVPDITQEEVKILEAEKNPITLESTSKISWSEFCKNLSKGNKSWDEKRKLIEYQKYIREVLLRIVPTETDVDKMISAENMHIWVEAIIHQSYDLNANYERLETYGDSILPFTMKSYLMNKFDSITSQGLTEFTSRYMSKEFQHKFTTDMNLNTWILSDNTRITNAVKEDLFESFIGALLKVGNGICPYLGVAYVYNFIVLLLSDTKFDMTWKYGKAISQLQQRGAMLGLNERHDRSGKSEAITGGITFEYDDKTNTGRIKMSQKLMNYLKEKFGKVYNNPLVTSEGFDKEDTENKAWDAALKVLNTAGYTAEFAQEERILHSFDNIDKELVKKVKNKAKTEGYNKLSLDILRAKKTQLKTYILKNIDDKKDIKLGIGSNEDENTAKIAALNDYLLSNRKRSDRKI</sequence>
<name>A0A6C0AE15_9ZZZZ</name>
<dbReference type="PROSITE" id="PS50142">
    <property type="entry name" value="RNASE_3_2"/>
    <property type="match status" value="1"/>
</dbReference>
<dbReference type="InterPro" id="IPR036389">
    <property type="entry name" value="RNase_III_sf"/>
</dbReference>
<dbReference type="InterPro" id="IPR000999">
    <property type="entry name" value="RNase_III_dom"/>
</dbReference>
<proteinExistence type="predicted"/>
<feature type="domain" description="RNase III" evidence="1">
    <location>
        <begin position="276"/>
        <end position="391"/>
    </location>
</feature>
<evidence type="ECO:0000313" key="2">
    <source>
        <dbReference type="EMBL" id="QHS77912.1"/>
    </source>
</evidence>
<protein>
    <recommendedName>
        <fullName evidence="1">RNase III domain-containing protein</fullName>
    </recommendedName>
</protein>
<dbReference type="CDD" id="cd00593">
    <property type="entry name" value="RIBOc"/>
    <property type="match status" value="1"/>
</dbReference>
<dbReference type="Pfam" id="PF00636">
    <property type="entry name" value="Ribonuclease_3"/>
    <property type="match status" value="1"/>
</dbReference>
<dbReference type="SUPFAM" id="SSF53335">
    <property type="entry name" value="S-adenosyl-L-methionine-dependent methyltransferases"/>
    <property type="match status" value="1"/>
</dbReference>
<dbReference type="Gene3D" id="3.40.50.150">
    <property type="entry name" value="Vaccinia Virus protein VP39"/>
    <property type="match status" value="1"/>
</dbReference>
<accession>A0A6C0AE15</accession>
<dbReference type="SMART" id="SM00535">
    <property type="entry name" value="RIBOc"/>
    <property type="match status" value="1"/>
</dbReference>
<dbReference type="AlphaFoldDB" id="A0A6C0AE15"/>
<dbReference type="EMBL" id="MN740593">
    <property type="protein sequence ID" value="QHS77912.1"/>
    <property type="molecule type" value="Genomic_DNA"/>
</dbReference>
<dbReference type="GO" id="GO:0004525">
    <property type="term" value="F:ribonuclease III activity"/>
    <property type="evidence" value="ECO:0007669"/>
    <property type="project" value="InterPro"/>
</dbReference>
<dbReference type="SUPFAM" id="SSF69065">
    <property type="entry name" value="RNase III domain-like"/>
    <property type="match status" value="1"/>
</dbReference>
<organism evidence="2">
    <name type="scientific">viral metagenome</name>
    <dbReference type="NCBI Taxonomy" id="1070528"/>
    <lineage>
        <taxon>unclassified sequences</taxon>
        <taxon>metagenomes</taxon>
        <taxon>organismal metagenomes</taxon>
    </lineage>
</organism>